<reference evidence="2" key="1">
    <citation type="journal article" date="2021" name="Mol. Plant Microbe Interact.">
        <title>Complete Genome Sequence of the Plant-Pathogenic Fungus Colletotrichum lupini.</title>
        <authorList>
            <person name="Baroncelli R."/>
            <person name="Pensec F."/>
            <person name="Da Lio D."/>
            <person name="Boufleur T."/>
            <person name="Vicente I."/>
            <person name="Sarrocco S."/>
            <person name="Picot A."/>
            <person name="Baraldi E."/>
            <person name="Sukno S."/>
            <person name="Thon M."/>
            <person name="Le Floch G."/>
        </authorList>
    </citation>
    <scope>NUCLEOTIDE SEQUENCE</scope>
    <source>
        <strain evidence="2">IMI 504893</strain>
    </source>
</reference>
<gene>
    <name evidence="2" type="ORF">CLUP02_09799</name>
</gene>
<name>A0A9Q8SW59_9PEZI</name>
<dbReference type="AlphaFoldDB" id="A0A9Q8SW59"/>
<dbReference type="Proteomes" id="UP000830671">
    <property type="component" value="Chromosome 5"/>
</dbReference>
<evidence type="ECO:0000313" key="3">
    <source>
        <dbReference type="Proteomes" id="UP000830671"/>
    </source>
</evidence>
<sequence length="927" mass="103769">MERGIRMEMHSHTEVTLPTYHKNAPRAWHRMDPQTERKTRKQGKKSCPALPDMAASCWDINYLPQETTNINYFLPYLMCEQSSYPNSKFPSSFYSSQVARSCPQSFQTSTIPYTVFVRIPVNDTFLSSSTSPSYSAPLTTTRHYEPRYDSAVAGLTGTSFFFPGIFGNIPRDVMKEETAVHRSRMPPKRYSEPASGLLPMARLSCAERPSRTLYHMCLVSFPPKQAMLAGPYCLQAVWAVDDLFVLVIPHDGPPTTPAHSKFLIAFPASHEDISKTTIACPPRPKLDIIHQSSLARARSPGAHRRSSKYAPHHATLFRRKYIRLKGYHFGLPLKGARCHPRIHGSSPPTLGGLTFHDHHLDADNRGTTSQVETLFGEVPSTRHENVGTKPKNLARRQCLDPLDPSHSEKHHGRTTNPALALQSERNQNHQTPPSPHGPASNFRAAMDQGNDTTKPEDKSTGQEHRGWSLCSAATRRRKTETRMQQCIFVSLCLVVDNAPSHYTRTALLLWLAFSSAMISAERAASHCLHPGTNGNRLLGGQISHVDHQLVEECRMRSFLGTAPTTTSLRRHSLEPIPPQIQHDPTEYCTGTYRYRHNALHATDESASLFSTPSQALDKVVLSSQAPMSLSPLPGCRRSPFDSKHNKAISGNNLDSARRPSLLSAANHPMLSPSIEPTSSLHPASNEPAGVNGAYPYYYGQEREFGNSYGASTFIDNQLAGYPTRKRRRDKIERSKTVRQCNHILDRRQAYSTCSTSHDRDDWKILPVMVVNPHLAPPQVLSINGEEQEGARRREVKQVDRPVGIWLLPAARLAARLPPMSQPVHFKWTADSGCRGEQFAVESPDSWCRTEILQRVSDQAWAAGRGESWREKKKKRCYGTFPTVSLILCRCSSHTSPLDLDCSERLDGTMTSPIMDSEEIRLAPRQLI</sequence>
<dbReference type="KEGG" id="clup:CLUP02_09799"/>
<protein>
    <submittedName>
        <fullName evidence="2">Uncharacterized protein</fullName>
    </submittedName>
</protein>
<organism evidence="2 3">
    <name type="scientific">Colletotrichum lupini</name>
    <dbReference type="NCBI Taxonomy" id="145971"/>
    <lineage>
        <taxon>Eukaryota</taxon>
        <taxon>Fungi</taxon>
        <taxon>Dikarya</taxon>
        <taxon>Ascomycota</taxon>
        <taxon>Pezizomycotina</taxon>
        <taxon>Sordariomycetes</taxon>
        <taxon>Hypocreomycetidae</taxon>
        <taxon>Glomerellales</taxon>
        <taxon>Glomerellaceae</taxon>
        <taxon>Colletotrichum</taxon>
        <taxon>Colletotrichum acutatum species complex</taxon>
    </lineage>
</organism>
<feature type="compositionally biased region" description="Basic and acidic residues" evidence="1">
    <location>
        <begin position="453"/>
        <end position="466"/>
    </location>
</feature>
<keyword evidence="3" id="KW-1185">Reference proteome</keyword>
<feature type="region of interest" description="Disordered" evidence="1">
    <location>
        <begin position="380"/>
        <end position="466"/>
    </location>
</feature>
<dbReference type="EMBL" id="CP019477">
    <property type="protein sequence ID" value="UQC84303.1"/>
    <property type="molecule type" value="Genomic_DNA"/>
</dbReference>
<dbReference type="GeneID" id="73343787"/>
<evidence type="ECO:0000313" key="2">
    <source>
        <dbReference type="EMBL" id="UQC84303.1"/>
    </source>
</evidence>
<dbReference type="RefSeq" id="XP_049145921.1">
    <property type="nucleotide sequence ID" value="XM_049288777.1"/>
</dbReference>
<evidence type="ECO:0000256" key="1">
    <source>
        <dbReference type="SAM" id="MobiDB-lite"/>
    </source>
</evidence>
<proteinExistence type="predicted"/>
<accession>A0A9Q8SW59</accession>